<dbReference type="InterPro" id="IPR009081">
    <property type="entry name" value="PP-bd_ACP"/>
</dbReference>
<protein>
    <recommendedName>
        <fullName evidence="3">Carrier domain-containing protein</fullName>
    </recommendedName>
</protein>
<evidence type="ECO:0000256" key="2">
    <source>
        <dbReference type="SAM" id="MobiDB-lite"/>
    </source>
</evidence>
<feature type="domain" description="Carrier" evidence="3">
    <location>
        <begin position="1"/>
        <end position="73"/>
    </location>
</feature>
<feature type="compositionally biased region" description="Gly residues" evidence="2">
    <location>
        <begin position="283"/>
        <end position="299"/>
    </location>
</feature>
<dbReference type="InterPro" id="IPR023213">
    <property type="entry name" value="CAT-like_dom_sf"/>
</dbReference>
<organism evidence="4 5">
    <name type="scientific">Streptomyces amritsarensis</name>
    <dbReference type="NCBI Taxonomy" id="681158"/>
    <lineage>
        <taxon>Bacteria</taxon>
        <taxon>Bacillati</taxon>
        <taxon>Actinomycetota</taxon>
        <taxon>Actinomycetes</taxon>
        <taxon>Kitasatosporales</taxon>
        <taxon>Streptomycetaceae</taxon>
        <taxon>Streptomyces</taxon>
    </lineage>
</organism>
<dbReference type="EMBL" id="MQUR01000026">
    <property type="protein sequence ID" value="OLZ67323.1"/>
    <property type="molecule type" value="Genomic_DNA"/>
</dbReference>
<proteinExistence type="predicted"/>
<feature type="region of interest" description="Disordered" evidence="2">
    <location>
        <begin position="276"/>
        <end position="299"/>
    </location>
</feature>
<dbReference type="PANTHER" id="PTHR45527:SF1">
    <property type="entry name" value="FATTY ACID SYNTHASE"/>
    <property type="match status" value="1"/>
</dbReference>
<dbReference type="InterPro" id="IPR036736">
    <property type="entry name" value="ACP-like_sf"/>
</dbReference>
<dbReference type="Gene3D" id="3.30.559.10">
    <property type="entry name" value="Chloramphenicol acetyltransferase-like domain"/>
    <property type="match status" value="1"/>
</dbReference>
<dbReference type="Pfam" id="PF00550">
    <property type="entry name" value="PP-binding"/>
    <property type="match status" value="1"/>
</dbReference>
<dbReference type="SUPFAM" id="SSF47336">
    <property type="entry name" value="ACP-like"/>
    <property type="match status" value="1"/>
</dbReference>
<sequence>MPELTARIAESAFEVLEVPIGYDTDLAEAGLEPSAAIRLAACVQEEFGVRIPVADIYAGRTPGRIAAGLRRPGAAGGAPGPYLPRGGAEAGRSGDVVSLTYTGTGDLGIDPGRLTTALRAVAARQPALRTLPAGAGDDARRSAVLPDWDRLGVDVVPVPDAGWEALQQARDLAAAGSREGLDTVRGPLLRCVLYTWNGGRLLAVHVHRSALDTWSLGVFERELESAYSAARPSDPEGSGRAASAVLRPAPDAEAPPVVAEWHRRLAALPPIAWPTGAPAGGDPAAGGEPGAGGAAGGGTAGGDVAEWAVPVDGALLGRLRAATRTLGVSLTSLVLTAYARGLAVFTGQPEFRIGLVVSGRVEPWPEPVLGRRVLTLLVPLRAVPGEPLVSLARACDRELLFSADHWWYGGKPEPPLQATLRVEPGEPARALRLGASLLAPVRLPGGAPSTDLTAELLRSDRPGGTRQLLFTSDPARIGVAGLRRLAGAVHAALVELAVEAGAAEV</sequence>
<comment type="cofactor">
    <cofactor evidence="1">
        <name>pantetheine 4'-phosphate</name>
        <dbReference type="ChEBI" id="CHEBI:47942"/>
    </cofactor>
</comment>
<comment type="caution">
    <text evidence="4">The sequence shown here is derived from an EMBL/GenBank/DDBJ whole genome shotgun (WGS) entry which is preliminary data.</text>
</comment>
<name>A0ABX3G589_9ACTN</name>
<accession>A0ABX3G589</accession>
<evidence type="ECO:0000313" key="4">
    <source>
        <dbReference type="EMBL" id="OLZ67323.1"/>
    </source>
</evidence>
<dbReference type="PROSITE" id="PS50075">
    <property type="entry name" value="CARRIER"/>
    <property type="match status" value="1"/>
</dbReference>
<keyword evidence="5" id="KW-1185">Reference proteome</keyword>
<dbReference type="Gene3D" id="1.10.1200.10">
    <property type="entry name" value="ACP-like"/>
    <property type="match status" value="1"/>
</dbReference>
<evidence type="ECO:0000256" key="1">
    <source>
        <dbReference type="ARBA" id="ARBA00001957"/>
    </source>
</evidence>
<dbReference type="PANTHER" id="PTHR45527">
    <property type="entry name" value="NONRIBOSOMAL PEPTIDE SYNTHETASE"/>
    <property type="match status" value="1"/>
</dbReference>
<reference evidence="4 5" key="1">
    <citation type="submission" date="2016-01" db="EMBL/GenBank/DDBJ databases">
        <title>Streptomyces amritsarensis strain MTCC 11845 genome sequencing and assembly.</title>
        <authorList>
            <person name="Sharma D."/>
            <person name="Nair G.R."/>
            <person name="Kaur G."/>
            <person name="Manhas R.K."/>
            <person name="Mayilraj S."/>
        </authorList>
    </citation>
    <scope>NUCLEOTIDE SEQUENCE [LARGE SCALE GENOMIC DNA]</scope>
    <source>
        <strain evidence="4 5">MTCC 11845</strain>
    </source>
</reference>
<dbReference type="Gene3D" id="3.30.559.30">
    <property type="entry name" value="Nonribosomal peptide synthetase, condensation domain"/>
    <property type="match status" value="1"/>
</dbReference>
<evidence type="ECO:0000313" key="5">
    <source>
        <dbReference type="Proteomes" id="UP000187151"/>
    </source>
</evidence>
<dbReference type="SUPFAM" id="SSF52777">
    <property type="entry name" value="CoA-dependent acyltransferases"/>
    <property type="match status" value="2"/>
</dbReference>
<gene>
    <name evidence="4" type="ORF">AVW11_13995</name>
</gene>
<dbReference type="Proteomes" id="UP000187151">
    <property type="component" value="Unassembled WGS sequence"/>
</dbReference>
<evidence type="ECO:0000259" key="3">
    <source>
        <dbReference type="PROSITE" id="PS50075"/>
    </source>
</evidence>